<evidence type="ECO:0000313" key="5">
    <source>
        <dbReference type="Proteomes" id="UP000319804"/>
    </source>
</evidence>
<comment type="caution">
    <text evidence="4">The sequence shown here is derived from an EMBL/GenBank/DDBJ whole genome shotgun (WGS) entry which is preliminary data.</text>
</comment>
<protein>
    <submittedName>
        <fullName evidence="4">LPXTG-motif cell wall-anchored protein</fullName>
    </submittedName>
</protein>
<keyword evidence="5" id="KW-1185">Reference proteome</keyword>
<keyword evidence="2" id="KW-0472">Membrane</keyword>
<evidence type="ECO:0000313" key="4">
    <source>
        <dbReference type="EMBL" id="TQM90649.1"/>
    </source>
</evidence>
<dbReference type="EMBL" id="VFPS01000007">
    <property type="protein sequence ID" value="TQM90649.1"/>
    <property type="molecule type" value="Genomic_DNA"/>
</dbReference>
<keyword evidence="2" id="KW-0812">Transmembrane</keyword>
<dbReference type="OrthoDB" id="4329128at2"/>
<organism evidence="4 5">
    <name type="scientific">Microbacterium lacticum</name>
    <dbReference type="NCBI Taxonomy" id="33885"/>
    <lineage>
        <taxon>Bacteria</taxon>
        <taxon>Bacillati</taxon>
        <taxon>Actinomycetota</taxon>
        <taxon>Actinomycetes</taxon>
        <taxon>Micrococcales</taxon>
        <taxon>Microbacteriaceae</taxon>
        <taxon>Microbacterium</taxon>
    </lineage>
</organism>
<dbReference type="AlphaFoldDB" id="A0A543K6E5"/>
<dbReference type="Proteomes" id="UP000319804">
    <property type="component" value="Unassembled WGS sequence"/>
</dbReference>
<sequence>MPVGSSCTVTETSSANPAGGTWQSPVITPASFTVDAPGTAISVTVTNTLQPDEPVTPVEPDQPLQPGLPGTGGTVPWWAIALGGVLVVGGASALIVAARRRRHGE</sequence>
<dbReference type="Pfam" id="PF19407">
    <property type="entry name" value="DUF5979"/>
    <property type="match status" value="1"/>
</dbReference>
<accession>A0A543K6E5</accession>
<evidence type="ECO:0000256" key="2">
    <source>
        <dbReference type="SAM" id="Phobius"/>
    </source>
</evidence>
<feature type="region of interest" description="Disordered" evidence="1">
    <location>
        <begin position="1"/>
        <end position="23"/>
    </location>
</feature>
<evidence type="ECO:0000256" key="1">
    <source>
        <dbReference type="SAM" id="MobiDB-lite"/>
    </source>
</evidence>
<dbReference type="InterPro" id="IPR046022">
    <property type="entry name" value="DUF5979"/>
</dbReference>
<dbReference type="NCBIfam" id="TIGR01167">
    <property type="entry name" value="LPXTG_anchor"/>
    <property type="match status" value="1"/>
</dbReference>
<proteinExistence type="predicted"/>
<feature type="transmembrane region" description="Helical" evidence="2">
    <location>
        <begin position="77"/>
        <end position="98"/>
    </location>
</feature>
<evidence type="ECO:0000259" key="3">
    <source>
        <dbReference type="Pfam" id="PF19407"/>
    </source>
</evidence>
<keyword evidence="2" id="KW-1133">Transmembrane helix</keyword>
<feature type="region of interest" description="Disordered" evidence="1">
    <location>
        <begin position="50"/>
        <end position="70"/>
    </location>
</feature>
<reference evidence="4 5" key="1">
    <citation type="submission" date="2019-06" db="EMBL/GenBank/DDBJ databases">
        <title>Sequencing the genomes of 1000 actinobacteria strains.</title>
        <authorList>
            <person name="Klenk H.-P."/>
        </authorList>
    </citation>
    <scope>NUCLEOTIDE SEQUENCE [LARGE SCALE GENOMIC DNA]</scope>
    <source>
        <strain evidence="4 5">DSM 20427</strain>
    </source>
</reference>
<name>A0A543K6E5_9MICO</name>
<feature type="domain" description="DUF5979" evidence="3">
    <location>
        <begin position="2"/>
        <end position="48"/>
    </location>
</feature>
<gene>
    <name evidence="4" type="ORF">FHX68_2971</name>
</gene>